<keyword evidence="1" id="KW-0812">Transmembrane</keyword>
<name>A0A6G0SZT9_APHGL</name>
<accession>A0A6G0SZT9</accession>
<organism evidence="2 3">
    <name type="scientific">Aphis glycines</name>
    <name type="common">Soybean aphid</name>
    <dbReference type="NCBI Taxonomy" id="307491"/>
    <lineage>
        <taxon>Eukaryota</taxon>
        <taxon>Metazoa</taxon>
        <taxon>Ecdysozoa</taxon>
        <taxon>Arthropoda</taxon>
        <taxon>Hexapoda</taxon>
        <taxon>Insecta</taxon>
        <taxon>Pterygota</taxon>
        <taxon>Neoptera</taxon>
        <taxon>Paraneoptera</taxon>
        <taxon>Hemiptera</taxon>
        <taxon>Sternorrhyncha</taxon>
        <taxon>Aphidomorpha</taxon>
        <taxon>Aphidoidea</taxon>
        <taxon>Aphididae</taxon>
        <taxon>Aphidini</taxon>
        <taxon>Aphis</taxon>
        <taxon>Aphis</taxon>
    </lineage>
</organism>
<feature type="transmembrane region" description="Helical" evidence="1">
    <location>
        <begin position="61"/>
        <end position="83"/>
    </location>
</feature>
<evidence type="ECO:0000313" key="3">
    <source>
        <dbReference type="Proteomes" id="UP000475862"/>
    </source>
</evidence>
<dbReference type="EMBL" id="VYZN01000079">
    <property type="protein sequence ID" value="KAE9523474.1"/>
    <property type="molecule type" value="Genomic_DNA"/>
</dbReference>
<keyword evidence="1" id="KW-0472">Membrane</keyword>
<dbReference type="AlphaFoldDB" id="A0A6G0SZT9"/>
<comment type="caution">
    <text evidence="2">The sequence shown here is derived from an EMBL/GenBank/DDBJ whole genome shotgun (WGS) entry which is preliminary data.</text>
</comment>
<keyword evidence="3" id="KW-1185">Reference proteome</keyword>
<keyword evidence="1" id="KW-1133">Transmembrane helix</keyword>
<sequence>MINEVGTFRDSCLFCSLELHKIRTHGPKKNLNSKLFIIYLYLFVSFISLVNENSNNVTTNITSAIVIKIVCGTCHRIWIYLPFSKRSLILTGRRSTFCNTDSLSKYITFADDVLGLATQIDHLQKQRRMVLYHRLQSMLTIIRLFDKRCNSHYDISHRMYNRQDEDSPGNVNFIYFTYLYFPQYESAMMAPNNVSYLISNNFILDIITIISELIYKASTSRLSL</sequence>
<feature type="transmembrane region" description="Helical" evidence="1">
    <location>
        <begin position="31"/>
        <end position="49"/>
    </location>
</feature>
<protein>
    <submittedName>
        <fullName evidence="2">Uncharacterized protein</fullName>
    </submittedName>
</protein>
<reference evidence="2 3" key="1">
    <citation type="submission" date="2019-08" db="EMBL/GenBank/DDBJ databases">
        <title>The genome of the soybean aphid Biotype 1, its phylome, world population structure and adaptation to the North American continent.</title>
        <authorList>
            <person name="Giordano R."/>
            <person name="Donthu R.K."/>
            <person name="Hernandez A.G."/>
            <person name="Wright C.L."/>
            <person name="Zimin A.V."/>
        </authorList>
    </citation>
    <scope>NUCLEOTIDE SEQUENCE [LARGE SCALE GENOMIC DNA]</scope>
    <source>
        <tissue evidence="2">Whole aphids</tissue>
    </source>
</reference>
<evidence type="ECO:0000256" key="1">
    <source>
        <dbReference type="SAM" id="Phobius"/>
    </source>
</evidence>
<evidence type="ECO:0000313" key="2">
    <source>
        <dbReference type="EMBL" id="KAE9523474.1"/>
    </source>
</evidence>
<dbReference type="Proteomes" id="UP000475862">
    <property type="component" value="Unassembled WGS sequence"/>
</dbReference>
<proteinExistence type="predicted"/>
<gene>
    <name evidence="2" type="ORF">AGLY_016026</name>
</gene>